<proteinExistence type="predicted"/>
<name>S4MPD9_9ACTN</name>
<dbReference type="Proteomes" id="UP000015001">
    <property type="component" value="Unassembled WGS sequence"/>
</dbReference>
<accession>S4MPD9</accession>
<evidence type="ECO:0000313" key="1">
    <source>
        <dbReference type="EMBL" id="EPJ38576.1"/>
    </source>
</evidence>
<keyword evidence="2" id="KW-1185">Reference proteome</keyword>
<protein>
    <submittedName>
        <fullName evidence="1">Uncharacterized protein</fullName>
    </submittedName>
</protein>
<dbReference type="EMBL" id="AOPY01001454">
    <property type="protein sequence ID" value="EPJ38576.1"/>
    <property type="molecule type" value="Genomic_DNA"/>
</dbReference>
<dbReference type="AlphaFoldDB" id="S4MPD9"/>
<organism evidence="1 2">
    <name type="scientific">Streptomyces afghaniensis 772</name>
    <dbReference type="NCBI Taxonomy" id="1283301"/>
    <lineage>
        <taxon>Bacteria</taxon>
        <taxon>Bacillati</taxon>
        <taxon>Actinomycetota</taxon>
        <taxon>Actinomycetes</taxon>
        <taxon>Kitasatosporales</taxon>
        <taxon>Streptomycetaceae</taxon>
        <taxon>Streptomyces</taxon>
    </lineage>
</organism>
<comment type="caution">
    <text evidence="1">The sequence shown here is derived from an EMBL/GenBank/DDBJ whole genome shotgun (WGS) entry which is preliminary data.</text>
</comment>
<evidence type="ECO:0000313" key="2">
    <source>
        <dbReference type="Proteomes" id="UP000015001"/>
    </source>
</evidence>
<gene>
    <name evidence="1" type="ORF">STAFG_4373</name>
</gene>
<dbReference type="HOGENOM" id="CLU_1097992_0_0_11"/>
<dbReference type="PATRIC" id="fig|1283301.3.peg.4346"/>
<sequence length="253" mass="27095">MFTFDLAMAARGVASFRHGTEGKLAADLCTIVEGICSGAAVLPSHDAVGGAPLPDRWSTRPGPHHLKAAAALLRIPDGALRTPLRRICRRTCEHWEAVLQQGWPCRELHPLLYGIEGLLIGAPHAEDEALEVVERLYARLMGLQADDGTLAETAGGGIVRSDVLAQALRIGLLLRGRGYLRGDHWSGRLEGLTRALLGSVRPDGGVLFSGGQDIANAWSAMFTHQALLLHARGADQDPQDPLNLHAVVSELLV</sequence>
<reference evidence="1 2" key="1">
    <citation type="submission" date="2013-02" db="EMBL/GenBank/DDBJ databases">
        <title>Draft Genome Sequence of Streptomyces afghaniensis, Which Produces Compounds of the Julimycin B-Complex.</title>
        <authorList>
            <person name="Gruening B.A."/>
            <person name="Praeg A."/>
            <person name="Erxleben A."/>
            <person name="Guenther S."/>
            <person name="Fiedler H.-P."/>
            <person name="Goodfellow M."/>
            <person name="Mueller M."/>
        </authorList>
    </citation>
    <scope>NUCLEOTIDE SEQUENCE [LARGE SCALE GENOMIC DNA]</scope>
    <source>
        <strain evidence="1 2">772</strain>
    </source>
</reference>